<protein>
    <submittedName>
        <fullName evidence="1">Putative lipoprotein</fullName>
    </submittedName>
</protein>
<reference evidence="1" key="1">
    <citation type="journal article" date="2005" name="Proc. Natl. Acad. Sci. U.S.A.">
        <title>The psychrophilic lifestyle as revealed by the genome sequence of Colwellia psychrerythraea 34H through genomic and proteomic analyses.</title>
        <authorList>
            <person name="Methe B.A."/>
            <person name="Nelson K.E."/>
            <person name="Deming J.W."/>
            <person name="Momen B."/>
            <person name="Melamud E."/>
            <person name="Zhang X."/>
            <person name="Moult J."/>
            <person name="Madupu R."/>
            <person name="Nelson W.C."/>
            <person name="Dodson R.J."/>
            <person name="Brinkac L.M."/>
            <person name="Daugherty S.C."/>
            <person name="Durkin A.S."/>
            <person name="DeBoy R.T."/>
            <person name="Kolonay J.F."/>
            <person name="Sullivan S.A."/>
            <person name="Zhou L."/>
            <person name="Davidsen T.M."/>
            <person name="Wu M."/>
            <person name="Huston A.L."/>
            <person name="Lewis M."/>
            <person name="Weaver B."/>
            <person name="Weidman J.F."/>
            <person name="Khouri H."/>
            <person name="Utterback T.R."/>
            <person name="Feldblyum T.V."/>
            <person name="Fraser C.M."/>
        </authorList>
    </citation>
    <scope>NUCLEOTIDE SEQUENCE [LARGE SCALE GENOMIC DNA]</scope>
    <source>
        <strain evidence="1">34H</strain>
    </source>
</reference>
<dbReference type="KEGG" id="cps:CPS_1807"/>
<evidence type="ECO:0000313" key="1">
    <source>
        <dbReference type="EMBL" id="AAZ25898.1"/>
    </source>
</evidence>
<dbReference type="EMBL" id="CP000083">
    <property type="protein sequence ID" value="AAZ25898.1"/>
    <property type="molecule type" value="Genomic_DNA"/>
</dbReference>
<sequence>MKKTIIISILASLALTACGDPKDEASEIAQQACIADKNSDLGGLRD</sequence>
<dbReference type="PROSITE" id="PS51257">
    <property type="entry name" value="PROKAR_LIPOPROTEIN"/>
    <property type="match status" value="1"/>
</dbReference>
<dbReference type="RefSeq" id="WP_011042632.1">
    <property type="nucleotide sequence ID" value="NC_003910.7"/>
</dbReference>
<dbReference type="Proteomes" id="UP000000547">
    <property type="component" value="Chromosome"/>
</dbReference>
<keyword evidence="1" id="KW-0449">Lipoprotein</keyword>
<proteinExistence type="predicted"/>
<dbReference type="AlphaFoldDB" id="Q484H7"/>
<dbReference type="STRING" id="167879.CPS_1807"/>
<organism evidence="1 2">
    <name type="scientific">Colwellia psychrerythraea (strain 34H / ATCC BAA-681)</name>
    <name type="common">Vibrio psychroerythus</name>
    <dbReference type="NCBI Taxonomy" id="167879"/>
    <lineage>
        <taxon>Bacteria</taxon>
        <taxon>Pseudomonadati</taxon>
        <taxon>Pseudomonadota</taxon>
        <taxon>Gammaproteobacteria</taxon>
        <taxon>Alteromonadales</taxon>
        <taxon>Colwelliaceae</taxon>
        <taxon>Colwellia</taxon>
    </lineage>
</organism>
<evidence type="ECO:0000313" key="2">
    <source>
        <dbReference type="Proteomes" id="UP000000547"/>
    </source>
</evidence>
<dbReference type="HOGENOM" id="CLU_3182465_0_0_6"/>
<gene>
    <name evidence="1" type="ordered locus">CPS_1807</name>
</gene>
<name>Q484H7_COLP3</name>
<accession>Q484H7</accession>